<evidence type="ECO:0000313" key="9">
    <source>
        <dbReference type="EMBL" id="TPX78671.1"/>
    </source>
</evidence>
<evidence type="ECO:0000313" key="10">
    <source>
        <dbReference type="Proteomes" id="UP000320333"/>
    </source>
</evidence>
<name>A0A507FQH1_9FUNG</name>
<dbReference type="InterPro" id="IPR036282">
    <property type="entry name" value="Glutathione-S-Trfase_C_sf"/>
</dbReference>
<dbReference type="InterPro" id="IPR002547">
    <property type="entry name" value="tRNA-bd_dom"/>
</dbReference>
<dbReference type="FunFam" id="2.40.50.140:FF:000047">
    <property type="entry name" value="tyrosine--tRNA ligase, cytoplasmic isoform X2"/>
    <property type="match status" value="1"/>
</dbReference>
<dbReference type="InterPro" id="IPR053836">
    <property type="entry name" value="Arc1-like_N"/>
</dbReference>
<keyword evidence="5" id="KW-0648">Protein biosynthesis</keyword>
<dbReference type="AlphaFoldDB" id="A0A507FQH1"/>
<dbReference type="InterPro" id="IPR012340">
    <property type="entry name" value="NA-bd_OB-fold"/>
</dbReference>
<evidence type="ECO:0000256" key="3">
    <source>
        <dbReference type="ARBA" id="ARBA00022555"/>
    </source>
</evidence>
<keyword evidence="2" id="KW-0963">Cytoplasm</keyword>
<comment type="subcellular location">
    <subcellularLocation>
        <location evidence="1">Cytoplasm</location>
    </subcellularLocation>
</comment>
<dbReference type="PANTHER" id="PTHR11586:SF33">
    <property type="entry name" value="AMINOACYL TRNA SYNTHASE COMPLEX-INTERACTING MULTIFUNCTIONAL PROTEIN 1"/>
    <property type="match status" value="1"/>
</dbReference>
<dbReference type="EMBL" id="QEAP01000001">
    <property type="protein sequence ID" value="TPX78671.1"/>
    <property type="molecule type" value="Genomic_DNA"/>
</dbReference>
<feature type="region of interest" description="Disordered" evidence="7">
    <location>
        <begin position="197"/>
        <end position="261"/>
    </location>
</feature>
<comment type="caution">
    <text evidence="9">The sequence shown here is derived from an EMBL/GenBank/DDBJ whole genome shotgun (WGS) entry which is preliminary data.</text>
</comment>
<feature type="compositionally biased region" description="Low complexity" evidence="7">
    <location>
        <begin position="238"/>
        <end position="247"/>
    </location>
</feature>
<organism evidence="9 10">
    <name type="scientific">Chytriomyces confervae</name>
    <dbReference type="NCBI Taxonomy" id="246404"/>
    <lineage>
        <taxon>Eukaryota</taxon>
        <taxon>Fungi</taxon>
        <taxon>Fungi incertae sedis</taxon>
        <taxon>Chytridiomycota</taxon>
        <taxon>Chytridiomycota incertae sedis</taxon>
        <taxon>Chytridiomycetes</taxon>
        <taxon>Chytridiales</taxon>
        <taxon>Chytriomycetaceae</taxon>
        <taxon>Chytriomyces</taxon>
    </lineage>
</organism>
<dbReference type="SUPFAM" id="SSF47616">
    <property type="entry name" value="GST C-terminal domain-like"/>
    <property type="match status" value="1"/>
</dbReference>
<feature type="domain" description="TRNA-binding" evidence="8">
    <location>
        <begin position="274"/>
        <end position="377"/>
    </location>
</feature>
<feature type="compositionally biased region" description="Basic and acidic residues" evidence="7">
    <location>
        <begin position="248"/>
        <end position="261"/>
    </location>
</feature>
<dbReference type="InterPro" id="IPR051270">
    <property type="entry name" value="Tyrosine-tRNA_ligase_regulator"/>
</dbReference>
<dbReference type="Pfam" id="PF21972">
    <property type="entry name" value="Arc1p_N_like"/>
    <property type="match status" value="1"/>
</dbReference>
<accession>A0A507FQH1</accession>
<evidence type="ECO:0000256" key="2">
    <source>
        <dbReference type="ARBA" id="ARBA00022490"/>
    </source>
</evidence>
<dbReference type="PANTHER" id="PTHR11586">
    <property type="entry name" value="TRNA-AMINOACYLATION COFACTOR ARC1 FAMILY MEMBER"/>
    <property type="match status" value="1"/>
</dbReference>
<evidence type="ECO:0000259" key="8">
    <source>
        <dbReference type="PROSITE" id="PS50886"/>
    </source>
</evidence>
<evidence type="ECO:0000256" key="5">
    <source>
        <dbReference type="ARBA" id="ARBA00022917"/>
    </source>
</evidence>
<dbReference type="PROSITE" id="PS50886">
    <property type="entry name" value="TRBD"/>
    <property type="match status" value="1"/>
</dbReference>
<feature type="compositionally biased region" description="Low complexity" evidence="7">
    <location>
        <begin position="197"/>
        <end position="208"/>
    </location>
</feature>
<keyword evidence="10" id="KW-1185">Reference proteome</keyword>
<dbReference type="Gene3D" id="1.20.1050.130">
    <property type="match status" value="1"/>
</dbReference>
<dbReference type="GO" id="GO:0017102">
    <property type="term" value="C:methionyl glutamyl tRNA synthetase complex"/>
    <property type="evidence" value="ECO:0007669"/>
    <property type="project" value="TreeGrafter"/>
</dbReference>
<protein>
    <recommendedName>
        <fullName evidence="8">tRNA-binding domain-containing protein</fullName>
    </recommendedName>
</protein>
<evidence type="ECO:0000256" key="6">
    <source>
        <dbReference type="PROSITE-ProRule" id="PRU00209"/>
    </source>
</evidence>
<proteinExistence type="predicted"/>
<feature type="compositionally biased region" description="Basic and acidic residues" evidence="7">
    <location>
        <begin position="209"/>
        <end position="237"/>
    </location>
</feature>
<dbReference type="GO" id="GO:0006412">
    <property type="term" value="P:translation"/>
    <property type="evidence" value="ECO:0007669"/>
    <property type="project" value="UniProtKB-KW"/>
</dbReference>
<dbReference type="Gene3D" id="2.40.50.140">
    <property type="entry name" value="Nucleic acid-binding proteins"/>
    <property type="match status" value="1"/>
</dbReference>
<dbReference type="SUPFAM" id="SSF50249">
    <property type="entry name" value="Nucleic acid-binding proteins"/>
    <property type="match status" value="1"/>
</dbReference>
<evidence type="ECO:0000256" key="4">
    <source>
        <dbReference type="ARBA" id="ARBA00022884"/>
    </source>
</evidence>
<reference evidence="9 10" key="1">
    <citation type="journal article" date="2019" name="Sci. Rep.">
        <title>Comparative genomics of chytrid fungi reveal insights into the obligate biotrophic and pathogenic lifestyle of Synchytrium endobioticum.</title>
        <authorList>
            <person name="van de Vossenberg B.T.L.H."/>
            <person name="Warris S."/>
            <person name="Nguyen H.D.T."/>
            <person name="van Gent-Pelzer M.P.E."/>
            <person name="Joly D.L."/>
            <person name="van de Geest H.C."/>
            <person name="Bonants P.J.M."/>
            <person name="Smith D.S."/>
            <person name="Levesque C.A."/>
            <person name="van der Lee T.A.J."/>
        </authorList>
    </citation>
    <scope>NUCLEOTIDE SEQUENCE [LARGE SCALE GENOMIC DNA]</scope>
    <source>
        <strain evidence="9 10">CBS 675.73</strain>
    </source>
</reference>
<dbReference type="CDD" id="cd02799">
    <property type="entry name" value="tRNA_bind_EMAP-II_like"/>
    <property type="match status" value="1"/>
</dbReference>
<keyword evidence="3 6" id="KW-0820">tRNA-binding</keyword>
<evidence type="ECO:0000256" key="1">
    <source>
        <dbReference type="ARBA" id="ARBA00004496"/>
    </source>
</evidence>
<dbReference type="GO" id="GO:0000049">
    <property type="term" value="F:tRNA binding"/>
    <property type="evidence" value="ECO:0007669"/>
    <property type="project" value="UniProtKB-UniRule"/>
</dbReference>
<gene>
    <name evidence="9" type="ORF">CcCBS67573_g00090</name>
</gene>
<dbReference type="STRING" id="246404.A0A507FQH1"/>
<evidence type="ECO:0000256" key="7">
    <source>
        <dbReference type="SAM" id="MobiDB-lite"/>
    </source>
</evidence>
<dbReference type="Proteomes" id="UP000320333">
    <property type="component" value="Unassembled WGS sequence"/>
</dbReference>
<keyword evidence="4 6" id="KW-0694">RNA-binding</keyword>
<dbReference type="CDD" id="cd10289">
    <property type="entry name" value="GST_C_AaRS_like"/>
    <property type="match status" value="1"/>
</dbReference>
<dbReference type="OrthoDB" id="19141at2759"/>
<sequence length="444" mass="46731">MTKATQLELDQKDVSISVLLQQLAVPSTKITVTRKKDLAAPAATLPSGARVSGPAAIAKLVLSTAGVHAEWLGVTDAEKAAVEKQIDAALALHKTLSGAGSDAALKELDAALVTKVFIVGNHVSIADFFMYAALYTSVAKASKQTRSDLCNVTRYFNLIQHVVHDGSRVTLTDVVDIELDVPCEDVAILAEAKAGGAGAPAAGANAKKPAAEKKGNEEKKAAVASGDSKKEAKKDGKGAASPVAAPKAAKEAKAAKSEAKVEKVEAAEENLKAEPERLDLRVGLITKVEKHPQADSLFVEEVDLGEDKPRTVVSGLVKYMKAEDMQNRLVVLLCNLKPAKMRGVDSQAMVLAATSADGSTVELLDAPAGSKPGDRCWFDTYKGTDFSQLNAKKKTWETVQPRLKTDGAKRAVYSVAEAGVTFNSILRNDHGDVTVKSVAGASIK</sequence>
<dbReference type="Pfam" id="PF01588">
    <property type="entry name" value="tRNA_bind"/>
    <property type="match status" value="1"/>
</dbReference>